<keyword evidence="1" id="KW-1133">Transmembrane helix</keyword>
<evidence type="ECO:0000313" key="2">
    <source>
        <dbReference type="EMBL" id="CEK70790.1"/>
    </source>
</evidence>
<accession>A0A0B6ZSR4</accession>
<keyword evidence="1" id="KW-0472">Membrane</keyword>
<sequence length="301" mass="34190">IQRPRWFYLLWRLFWFFWHLGWIIASGINTRRNIARYPEEGAKWFIYLTNTTLLLTTITTTVDFIIVFYVTVLRDGTVLGSSGKVLEENTVSSSDQGEQSEEIVFQGKFTLVDGLKQHTTTWYIKLMWLLYNIISSSNIIITILYWTVEYEGGTNVISIEVHIINTVFIILNILITAAPVQILHFIYPMAYVSLYILFNCIYIVSGGTDIKGRNVIYTVIDWSKPFPTAVVVTLGILVAIPLGHILVFVVYTLRVFIHSKINSKPDSAHGNCLRNSNGTVDVAGTSRREDNFEMTVSGSVA</sequence>
<dbReference type="GO" id="GO:0016020">
    <property type="term" value="C:membrane"/>
    <property type="evidence" value="ECO:0007669"/>
    <property type="project" value="TreeGrafter"/>
</dbReference>
<reference evidence="2" key="1">
    <citation type="submission" date="2014-12" db="EMBL/GenBank/DDBJ databases">
        <title>Insight into the proteome of Arion vulgaris.</title>
        <authorList>
            <person name="Aradska J."/>
            <person name="Bulat T."/>
            <person name="Smidak R."/>
            <person name="Sarate P."/>
            <person name="Gangsoo J."/>
            <person name="Sialana F."/>
            <person name="Bilban M."/>
            <person name="Lubec G."/>
        </authorList>
    </citation>
    <scope>NUCLEOTIDE SEQUENCE</scope>
    <source>
        <tissue evidence="2">Skin</tissue>
    </source>
</reference>
<feature type="non-terminal residue" evidence="2">
    <location>
        <position position="1"/>
    </location>
</feature>
<protein>
    <submittedName>
        <fullName evidence="2">Uncharacterized protein</fullName>
    </submittedName>
</protein>
<dbReference type="AlphaFoldDB" id="A0A0B6ZSR4"/>
<feature type="transmembrane region" description="Helical" evidence="1">
    <location>
        <begin position="185"/>
        <end position="205"/>
    </location>
</feature>
<dbReference type="PANTHER" id="PTHR12242">
    <property type="entry name" value="OS02G0130600 PROTEIN-RELATED"/>
    <property type="match status" value="1"/>
</dbReference>
<feature type="transmembrane region" description="Helical" evidence="1">
    <location>
        <begin position="126"/>
        <end position="147"/>
    </location>
</feature>
<name>A0A0B6ZSR4_9EUPU</name>
<dbReference type="Pfam" id="PF21534">
    <property type="entry name" value="Rost"/>
    <property type="match status" value="1"/>
</dbReference>
<feature type="transmembrane region" description="Helical" evidence="1">
    <location>
        <begin position="225"/>
        <end position="253"/>
    </location>
</feature>
<organism evidence="2">
    <name type="scientific">Arion vulgaris</name>
    <dbReference type="NCBI Taxonomy" id="1028688"/>
    <lineage>
        <taxon>Eukaryota</taxon>
        <taxon>Metazoa</taxon>
        <taxon>Spiralia</taxon>
        <taxon>Lophotrochozoa</taxon>
        <taxon>Mollusca</taxon>
        <taxon>Gastropoda</taxon>
        <taxon>Heterobranchia</taxon>
        <taxon>Euthyneura</taxon>
        <taxon>Panpulmonata</taxon>
        <taxon>Eupulmonata</taxon>
        <taxon>Stylommatophora</taxon>
        <taxon>Helicina</taxon>
        <taxon>Arionoidea</taxon>
        <taxon>Arionidae</taxon>
        <taxon>Arion</taxon>
    </lineage>
</organism>
<proteinExistence type="predicted"/>
<evidence type="ECO:0000256" key="1">
    <source>
        <dbReference type="SAM" id="Phobius"/>
    </source>
</evidence>
<dbReference type="InterPro" id="IPR049352">
    <property type="entry name" value="Rost"/>
</dbReference>
<dbReference type="PANTHER" id="PTHR12242:SF45">
    <property type="entry name" value="MARVEL DOMAIN-CONTAINING PROTEIN"/>
    <property type="match status" value="1"/>
</dbReference>
<feature type="transmembrane region" description="Helical" evidence="1">
    <location>
        <begin position="45"/>
        <end position="72"/>
    </location>
</feature>
<feature type="transmembrane region" description="Helical" evidence="1">
    <location>
        <begin position="7"/>
        <end position="25"/>
    </location>
</feature>
<keyword evidence="1" id="KW-0812">Transmembrane</keyword>
<gene>
    <name evidence="2" type="primary">ORF75634</name>
</gene>
<dbReference type="EMBL" id="HACG01023925">
    <property type="protein sequence ID" value="CEK70790.1"/>
    <property type="molecule type" value="Transcribed_RNA"/>
</dbReference>
<feature type="transmembrane region" description="Helical" evidence="1">
    <location>
        <begin position="159"/>
        <end position="178"/>
    </location>
</feature>